<dbReference type="EMBL" id="CP033928">
    <property type="protein sequence ID" value="AZA60513.1"/>
    <property type="molecule type" value="Genomic_DNA"/>
</dbReference>
<accession>A0A3G6N6A7</accession>
<reference evidence="2 3" key="1">
    <citation type="submission" date="2018-11" db="EMBL/GenBank/DDBJ databases">
        <title>Proposal to divide the Flavobacteriaceae and reorganize its genera based on Amino Acid Identity values calculated from whole genome sequences.</title>
        <authorList>
            <person name="Nicholson A.C."/>
            <person name="Gulvik C.A."/>
            <person name="Whitney A.M."/>
            <person name="Humrighouse B.W."/>
            <person name="Bell M."/>
            <person name="Holmes B."/>
            <person name="Steigerwalt A."/>
            <person name="Villarma A."/>
            <person name="Sheth M."/>
            <person name="Batra D."/>
            <person name="Pryor J."/>
            <person name="Bernardet J.-F."/>
            <person name="Hugo C."/>
            <person name="Kampfer P."/>
            <person name="Newman J."/>
            <person name="Mcquiston J.R."/>
        </authorList>
    </citation>
    <scope>NUCLEOTIDE SEQUENCE [LARGE SCALE GENOMIC DNA]</scope>
    <source>
        <strain evidence="2 3">G0211</strain>
    </source>
</reference>
<name>A0A3G6N6A7_9FLAO</name>
<keyword evidence="1" id="KW-0812">Transmembrane</keyword>
<protein>
    <submittedName>
        <fullName evidence="2">Uncharacterized protein</fullName>
    </submittedName>
</protein>
<gene>
    <name evidence="2" type="ORF">EG340_05425</name>
</gene>
<sequence length="149" mass="16110">MGIIGRVAKVGIFFGIIGWCYRKDFGSFTLAIAYNAVTIANNEAADVHITFADVCFIFAGAYIIFADASFIFAGAYSINAGAYIILADASFIFAGAYSINTDAYIILADANTILSVAYITIADAYMMFSGDCIIKYVVNYIFNNNLLIT</sequence>
<feature type="transmembrane region" description="Helical" evidence="1">
    <location>
        <begin position="80"/>
        <end position="99"/>
    </location>
</feature>
<organism evidence="2 3">
    <name type="scientific">Chryseobacterium indoltheticum</name>
    <dbReference type="NCBI Taxonomy" id="254"/>
    <lineage>
        <taxon>Bacteria</taxon>
        <taxon>Pseudomonadati</taxon>
        <taxon>Bacteroidota</taxon>
        <taxon>Flavobacteriia</taxon>
        <taxon>Flavobacteriales</taxon>
        <taxon>Weeksellaceae</taxon>
        <taxon>Chryseobacterium group</taxon>
        <taxon>Chryseobacterium</taxon>
    </lineage>
</organism>
<feature type="transmembrane region" description="Helical" evidence="1">
    <location>
        <begin position="51"/>
        <end position="73"/>
    </location>
</feature>
<keyword evidence="1" id="KW-1133">Transmembrane helix</keyword>
<evidence type="ECO:0000256" key="1">
    <source>
        <dbReference type="SAM" id="Phobius"/>
    </source>
</evidence>
<dbReference type="RefSeq" id="WP_123885497.1">
    <property type="nucleotide sequence ID" value="NZ_CP033928.1"/>
</dbReference>
<dbReference type="Proteomes" id="UP000269076">
    <property type="component" value="Chromosome"/>
</dbReference>
<dbReference type="AlphaFoldDB" id="A0A3G6N6A7"/>
<keyword evidence="1" id="KW-0472">Membrane</keyword>
<evidence type="ECO:0000313" key="3">
    <source>
        <dbReference type="Proteomes" id="UP000269076"/>
    </source>
</evidence>
<evidence type="ECO:0000313" key="2">
    <source>
        <dbReference type="EMBL" id="AZA60513.1"/>
    </source>
</evidence>
<proteinExistence type="predicted"/>
<feature type="transmembrane region" description="Helical" evidence="1">
    <location>
        <begin position="105"/>
        <end position="126"/>
    </location>
</feature>